<feature type="compositionally biased region" description="Polar residues" evidence="1">
    <location>
        <begin position="62"/>
        <end position="76"/>
    </location>
</feature>
<evidence type="ECO:0000313" key="2">
    <source>
        <dbReference type="EMBL" id="PFH51029.1"/>
    </source>
</evidence>
<evidence type="ECO:0000313" key="3">
    <source>
        <dbReference type="Proteomes" id="UP000242287"/>
    </source>
</evidence>
<dbReference type="STRING" id="703135.A0A2A9NKC0"/>
<protein>
    <submittedName>
        <fullName evidence="2">Uncharacterized protein</fullName>
    </submittedName>
</protein>
<keyword evidence="3" id="KW-1185">Reference proteome</keyword>
<feature type="compositionally biased region" description="Polar residues" evidence="1">
    <location>
        <begin position="218"/>
        <end position="230"/>
    </location>
</feature>
<reference evidence="2 3" key="1">
    <citation type="submission" date="2014-02" db="EMBL/GenBank/DDBJ databases">
        <title>Transposable element dynamics among asymbiotic and ectomycorrhizal Amanita fungi.</title>
        <authorList>
            <consortium name="DOE Joint Genome Institute"/>
            <person name="Hess J."/>
            <person name="Skrede I."/>
            <person name="Wolfe B."/>
            <person name="LaButti K."/>
            <person name="Ohm R.A."/>
            <person name="Grigoriev I.V."/>
            <person name="Pringle A."/>
        </authorList>
    </citation>
    <scope>NUCLEOTIDE SEQUENCE [LARGE SCALE GENOMIC DNA]</scope>
    <source>
        <strain evidence="2 3">SKay4041</strain>
    </source>
</reference>
<name>A0A2A9NKC0_9AGAR</name>
<feature type="compositionally biased region" description="Polar residues" evidence="1">
    <location>
        <begin position="279"/>
        <end position="290"/>
    </location>
</feature>
<feature type="compositionally biased region" description="Polar residues" evidence="1">
    <location>
        <begin position="149"/>
        <end position="158"/>
    </location>
</feature>
<accession>A0A2A9NKC0</accession>
<dbReference type="Proteomes" id="UP000242287">
    <property type="component" value="Unassembled WGS sequence"/>
</dbReference>
<feature type="region of interest" description="Disordered" evidence="1">
    <location>
        <begin position="279"/>
        <end position="338"/>
    </location>
</feature>
<sequence>MPSCLKPMLKAMQAIQEQQCTILAALTPLLPLLQTIPLHIDSVKNCLTNSLRKHPSTAYAKATQTSPIPQISTKSSQSKRPRTISLSENLESLGVQINKKPRLDRQPTIPLNRSSTSFLNKTISKQIVSSVEEPSTHNRPTSLAAIYTQTPHKSNASKVTERSSRTPKTSELTLHESPYGYLRRPSLQPHKPTPVNQNSNVSVVGSSVSRVQVHGSMQLRNQSSGISSTGKPKIKPSVSPVSKIPLSESSINTSVPHPLTHQLTAAEAFERVTMRTITPQAKRNQISNVQLRAATHIPSRSNQRTQRKHSPPVMPSSKKGGRRFIPLLDSDDDSIASP</sequence>
<dbReference type="AlphaFoldDB" id="A0A2A9NKC0"/>
<organism evidence="2 3">
    <name type="scientific">Amanita thiersii Skay4041</name>
    <dbReference type="NCBI Taxonomy" id="703135"/>
    <lineage>
        <taxon>Eukaryota</taxon>
        <taxon>Fungi</taxon>
        <taxon>Dikarya</taxon>
        <taxon>Basidiomycota</taxon>
        <taxon>Agaricomycotina</taxon>
        <taxon>Agaricomycetes</taxon>
        <taxon>Agaricomycetidae</taxon>
        <taxon>Agaricales</taxon>
        <taxon>Pluteineae</taxon>
        <taxon>Amanitaceae</taxon>
        <taxon>Amanita</taxon>
    </lineage>
</organism>
<feature type="region of interest" description="Disordered" evidence="1">
    <location>
        <begin position="216"/>
        <end position="242"/>
    </location>
</feature>
<feature type="region of interest" description="Disordered" evidence="1">
    <location>
        <begin position="58"/>
        <end position="82"/>
    </location>
</feature>
<gene>
    <name evidence="2" type="ORF">AMATHDRAFT_85393</name>
</gene>
<evidence type="ECO:0000256" key="1">
    <source>
        <dbReference type="SAM" id="MobiDB-lite"/>
    </source>
</evidence>
<feature type="region of interest" description="Disordered" evidence="1">
    <location>
        <begin position="149"/>
        <end position="201"/>
    </location>
</feature>
<proteinExistence type="predicted"/>
<feature type="compositionally biased region" description="Acidic residues" evidence="1">
    <location>
        <begin position="329"/>
        <end position="338"/>
    </location>
</feature>
<dbReference type="EMBL" id="KZ301993">
    <property type="protein sequence ID" value="PFH51029.1"/>
    <property type="molecule type" value="Genomic_DNA"/>
</dbReference>